<name>A0A494Y0F9_9BACL</name>
<dbReference type="EMBL" id="RBZM01000003">
    <property type="protein sequence ID" value="RKP56249.1"/>
    <property type="molecule type" value="Genomic_DNA"/>
</dbReference>
<feature type="chain" id="PRO_5019715783" description="Copper amine oxidase-like N-terminal domain-containing protein" evidence="1">
    <location>
        <begin position="25"/>
        <end position="238"/>
    </location>
</feature>
<dbReference type="InterPro" id="IPR012854">
    <property type="entry name" value="Cu_amine_oxidase-like_N"/>
</dbReference>
<accession>A0A494Y0F9</accession>
<sequence length="238" mass="25913">MKNKKMLVLMLLVSFMLGATSVSAGTYVENIKATINYAITTVVMGKSFAPKDDKGKEVRPISYNGKVYVPAVQIANSLGFAAKFDPKTNKLSIGTTDSKTDLIKGHYFDKNYTQGLPTTDADLLTANGKTYKSGWFIQLQTGFISQNIYFDTNNKFQKLSFKSVVKSGEEPMIVTIEDRDTGLVFKSIKIDINSGVISGGIDIGGVKNVRISVSGSGNQLKFTKDSPGELIIADLFAY</sequence>
<keyword evidence="1" id="KW-0732">Signal</keyword>
<dbReference type="OrthoDB" id="337615at2"/>
<dbReference type="Proteomes" id="UP000282076">
    <property type="component" value="Unassembled WGS sequence"/>
</dbReference>
<comment type="caution">
    <text evidence="3">The sequence shown here is derived from an EMBL/GenBank/DDBJ whole genome shotgun (WGS) entry which is preliminary data.</text>
</comment>
<proteinExistence type="predicted"/>
<feature type="signal peptide" evidence="1">
    <location>
        <begin position="1"/>
        <end position="24"/>
    </location>
</feature>
<evidence type="ECO:0000259" key="2">
    <source>
        <dbReference type="Pfam" id="PF07833"/>
    </source>
</evidence>
<protein>
    <recommendedName>
        <fullName evidence="2">Copper amine oxidase-like N-terminal domain-containing protein</fullName>
    </recommendedName>
</protein>
<evidence type="ECO:0000313" key="3">
    <source>
        <dbReference type="EMBL" id="RKP56249.1"/>
    </source>
</evidence>
<reference evidence="3 4" key="1">
    <citation type="submission" date="2018-10" db="EMBL/GenBank/DDBJ databases">
        <title>Cohnella sp. M2MS4P-1, whole genome shotgun sequence.</title>
        <authorList>
            <person name="Tuo L."/>
        </authorList>
    </citation>
    <scope>NUCLEOTIDE SEQUENCE [LARGE SCALE GENOMIC DNA]</scope>
    <source>
        <strain evidence="3 4">M2MS4P-1</strain>
    </source>
</reference>
<evidence type="ECO:0000313" key="4">
    <source>
        <dbReference type="Proteomes" id="UP000282076"/>
    </source>
</evidence>
<gene>
    <name evidence="3" type="ORF">D7Z26_06325</name>
</gene>
<keyword evidence="4" id="KW-1185">Reference proteome</keyword>
<dbReference type="Pfam" id="PF07833">
    <property type="entry name" value="Cu_amine_oxidN1"/>
    <property type="match status" value="1"/>
</dbReference>
<organism evidence="3 4">
    <name type="scientific">Cohnella endophytica</name>
    <dbReference type="NCBI Taxonomy" id="2419778"/>
    <lineage>
        <taxon>Bacteria</taxon>
        <taxon>Bacillati</taxon>
        <taxon>Bacillota</taxon>
        <taxon>Bacilli</taxon>
        <taxon>Bacillales</taxon>
        <taxon>Paenibacillaceae</taxon>
        <taxon>Cohnella</taxon>
    </lineage>
</organism>
<evidence type="ECO:0000256" key="1">
    <source>
        <dbReference type="SAM" id="SignalP"/>
    </source>
</evidence>
<dbReference type="AlphaFoldDB" id="A0A494Y0F9"/>
<feature type="domain" description="Copper amine oxidase-like N-terminal" evidence="2">
    <location>
        <begin position="57"/>
        <end position="140"/>
    </location>
</feature>
<dbReference type="RefSeq" id="WP_120975216.1">
    <property type="nucleotide sequence ID" value="NZ_RBZM01000003.1"/>
</dbReference>